<evidence type="ECO:0000313" key="5">
    <source>
        <dbReference type="Proteomes" id="UP001500037"/>
    </source>
</evidence>
<dbReference type="Pfam" id="PF08447">
    <property type="entry name" value="PAS_3"/>
    <property type="match status" value="1"/>
</dbReference>
<comment type="caution">
    <text evidence="4">The sequence shown here is derived from an EMBL/GenBank/DDBJ whole genome shotgun (WGS) entry which is preliminary data.</text>
</comment>
<evidence type="ECO:0000256" key="2">
    <source>
        <dbReference type="SAM" id="MobiDB-lite"/>
    </source>
</evidence>
<dbReference type="Gene3D" id="3.30.450.20">
    <property type="entry name" value="PAS domain"/>
    <property type="match status" value="1"/>
</dbReference>
<dbReference type="InterPro" id="IPR035965">
    <property type="entry name" value="PAS-like_dom_sf"/>
</dbReference>
<protein>
    <recommendedName>
        <fullName evidence="3">PPM-type phosphatase domain-containing protein</fullName>
    </recommendedName>
</protein>
<dbReference type="PANTHER" id="PTHR43156">
    <property type="entry name" value="STAGE II SPORULATION PROTEIN E-RELATED"/>
    <property type="match status" value="1"/>
</dbReference>
<feature type="region of interest" description="Disordered" evidence="2">
    <location>
        <begin position="759"/>
        <end position="778"/>
    </location>
</feature>
<feature type="region of interest" description="Disordered" evidence="2">
    <location>
        <begin position="333"/>
        <end position="370"/>
    </location>
</feature>
<organism evidence="4 5">
    <name type="scientific">Kitasatospora nipponensis</name>
    <dbReference type="NCBI Taxonomy" id="258049"/>
    <lineage>
        <taxon>Bacteria</taxon>
        <taxon>Bacillati</taxon>
        <taxon>Actinomycetota</taxon>
        <taxon>Actinomycetes</taxon>
        <taxon>Kitasatosporales</taxon>
        <taxon>Streptomycetaceae</taxon>
        <taxon>Kitasatospora</taxon>
    </lineage>
</organism>
<feature type="domain" description="PPM-type phosphatase" evidence="3">
    <location>
        <begin position="567"/>
        <end position="811"/>
    </location>
</feature>
<accession>A0ABN1WU84</accession>
<dbReference type="Proteomes" id="UP001500037">
    <property type="component" value="Unassembled WGS sequence"/>
</dbReference>
<reference evidence="4 5" key="1">
    <citation type="journal article" date="2019" name="Int. J. Syst. Evol. Microbiol.">
        <title>The Global Catalogue of Microorganisms (GCM) 10K type strain sequencing project: providing services to taxonomists for standard genome sequencing and annotation.</title>
        <authorList>
            <consortium name="The Broad Institute Genomics Platform"/>
            <consortium name="The Broad Institute Genome Sequencing Center for Infectious Disease"/>
            <person name="Wu L."/>
            <person name="Ma J."/>
        </authorList>
    </citation>
    <scope>NUCLEOTIDE SEQUENCE [LARGE SCALE GENOMIC DNA]</scope>
    <source>
        <strain evidence="4 5">JCM 13004</strain>
    </source>
</reference>
<keyword evidence="1" id="KW-0378">Hydrolase</keyword>
<dbReference type="Pfam" id="PF07228">
    <property type="entry name" value="SpoIIE"/>
    <property type="match status" value="1"/>
</dbReference>
<dbReference type="InterPro" id="IPR013655">
    <property type="entry name" value="PAS_fold_3"/>
</dbReference>
<dbReference type="InterPro" id="IPR000014">
    <property type="entry name" value="PAS"/>
</dbReference>
<dbReference type="SUPFAM" id="SSF81606">
    <property type="entry name" value="PP2C-like"/>
    <property type="match status" value="1"/>
</dbReference>
<dbReference type="EMBL" id="BAAALF010000173">
    <property type="protein sequence ID" value="GAA1265938.1"/>
    <property type="molecule type" value="Genomic_DNA"/>
</dbReference>
<gene>
    <name evidence="4" type="ORF">GCM10009665_63820</name>
</gene>
<dbReference type="Gene3D" id="3.30.450.40">
    <property type="match status" value="2"/>
</dbReference>
<dbReference type="SUPFAM" id="SSF55785">
    <property type="entry name" value="PYP-like sensor domain (PAS domain)"/>
    <property type="match status" value="1"/>
</dbReference>
<dbReference type="InterPro" id="IPR052016">
    <property type="entry name" value="Bact_Sigma-Reg"/>
</dbReference>
<dbReference type="SMART" id="SM00331">
    <property type="entry name" value="PP2C_SIG"/>
    <property type="match status" value="1"/>
</dbReference>
<evidence type="ECO:0000313" key="4">
    <source>
        <dbReference type="EMBL" id="GAA1265938.1"/>
    </source>
</evidence>
<dbReference type="InterPro" id="IPR029016">
    <property type="entry name" value="GAF-like_dom_sf"/>
</dbReference>
<evidence type="ECO:0000259" key="3">
    <source>
        <dbReference type="SMART" id="SM00331"/>
    </source>
</evidence>
<dbReference type="PANTHER" id="PTHR43156:SF2">
    <property type="entry name" value="STAGE II SPORULATION PROTEIN E"/>
    <property type="match status" value="1"/>
</dbReference>
<dbReference type="Gene3D" id="3.60.40.10">
    <property type="entry name" value="PPM-type phosphatase domain"/>
    <property type="match status" value="1"/>
</dbReference>
<dbReference type="CDD" id="cd00130">
    <property type="entry name" value="PAS"/>
    <property type="match status" value="1"/>
</dbReference>
<dbReference type="InterPro" id="IPR003018">
    <property type="entry name" value="GAF"/>
</dbReference>
<dbReference type="InterPro" id="IPR001932">
    <property type="entry name" value="PPM-type_phosphatase-like_dom"/>
</dbReference>
<name>A0ABN1WU84_9ACTN</name>
<dbReference type="SUPFAM" id="SSF55781">
    <property type="entry name" value="GAF domain-like"/>
    <property type="match status" value="2"/>
</dbReference>
<feature type="compositionally biased region" description="Low complexity" evidence="2">
    <location>
        <begin position="10"/>
        <end position="30"/>
    </location>
</feature>
<evidence type="ECO:0000256" key="1">
    <source>
        <dbReference type="ARBA" id="ARBA00022801"/>
    </source>
</evidence>
<dbReference type="Pfam" id="PF13185">
    <property type="entry name" value="GAF_2"/>
    <property type="match status" value="1"/>
</dbReference>
<keyword evidence="5" id="KW-1185">Reference proteome</keyword>
<proteinExistence type="predicted"/>
<dbReference type="RefSeq" id="WP_344445593.1">
    <property type="nucleotide sequence ID" value="NZ_BAAALF010000173.1"/>
</dbReference>
<feature type="region of interest" description="Disordered" evidence="2">
    <location>
        <begin position="1"/>
        <end position="30"/>
    </location>
</feature>
<dbReference type="InterPro" id="IPR036457">
    <property type="entry name" value="PPM-type-like_dom_sf"/>
</dbReference>
<sequence>MDLTSPWPPTSAGAPGVPGAAAGPAAGSRTGARSTVTCVRRLLRCTSAAELLSAALTDGPGWITGEGSAIYLLDQAGQLRLTVSSGLPAWVHERYGTVDPDSDLPAALALRRRAPVLLSPEQTGSDYPNPSVGLGTGLVAVATLPLVVDDLAIGVLALPLAHRGTVPRRDLDALEAIAETCAHRLGYLMEHGKASAGAPPGVRTHAEQPDSFVADPLLGGAVRAAGAGAFERDLITGESAWDAAAYRVVGRPVPAGPGPFPAPELSTLVHPEDLPDIQAALVEVLTRGGPYRLAYRVLRPDHSAGWVDECGEVLLDVHGRPVRIPGLLLDAPRHADPVTGRDAGEPGATAHEAGTGPTADRAADGPAGPEVGGARTSLLLALTRALSRAVTVRDVTTALTDVARPALGATGLVLDLVDEGRLLPVSPSVYGGAHRGELNRLHELSNDAMEHALARATPLFSPPAGGAAGDGDAGDGDTGDTVAVVGAAGHTPGAWAVLPLIASGRQVGSCLITFATERSFGREDRTLYSAFAGILAQSLERARLYDTHHHRATELQRAMLPRSLPRLAGLCSAARYLPSTEGMQIGGDWYDLFPLPSGRVGMVIGDVQGHNAEASAVMGQLRSGLRAYATDGHDPAATLARTSRLLAELDTELFATCLYLTLDLTSGALHAARAGHPPPVRIRDGAASELPLAGGPPLGVDPTARYPLVVEHLAPGETLLAYTDGLVEDRDEDYDESVQRMLGGLELWSRRVEAPGAAGAAGAAGGAETGTGTDARSTPEAALERLADLLTLNVTERNSRPDDVAVLLLHRIPA</sequence>